<reference evidence="1" key="1">
    <citation type="submission" date="2015-12" db="EMBL/GenBank/DDBJ databases">
        <title>Gene expression during late stages of embryo sac development: a critical building block for successful pollen-pistil interactions.</title>
        <authorList>
            <person name="Liu Y."/>
            <person name="Joly V."/>
            <person name="Sabar M."/>
            <person name="Matton D.P."/>
        </authorList>
    </citation>
    <scope>NUCLEOTIDE SEQUENCE</scope>
</reference>
<evidence type="ECO:0000313" key="1">
    <source>
        <dbReference type="EMBL" id="JAP10507.1"/>
    </source>
</evidence>
<dbReference type="PANTHER" id="PTHR33199:SF4">
    <property type="entry name" value="OS02G0736300 PROTEIN"/>
    <property type="match status" value="1"/>
</dbReference>
<accession>A0A0V0GTF4</accession>
<dbReference type="PANTHER" id="PTHR33199">
    <property type="entry name" value="MACPF DOMAIN-CONTAINING PROTEIN CAD1"/>
    <property type="match status" value="1"/>
</dbReference>
<sequence>MSNNNIVEKAIKSLGKGFDLTSDFRLKYCKGDERLVLLNENLKKELMVPGFGAYENVPIDIKCDKGDRVRFQSDILDFNQMY</sequence>
<dbReference type="AlphaFoldDB" id="A0A0V0GTF4"/>
<dbReference type="GO" id="GO:0005886">
    <property type="term" value="C:plasma membrane"/>
    <property type="evidence" value="ECO:0007669"/>
    <property type="project" value="TreeGrafter"/>
</dbReference>
<name>A0A0V0GTF4_SOLCH</name>
<dbReference type="EMBL" id="GEDG01032992">
    <property type="protein sequence ID" value="JAP10507.1"/>
    <property type="molecule type" value="Transcribed_RNA"/>
</dbReference>
<dbReference type="GO" id="GO:0009626">
    <property type="term" value="P:plant-type hypersensitive response"/>
    <property type="evidence" value="ECO:0007669"/>
    <property type="project" value="TreeGrafter"/>
</dbReference>
<organism evidence="1">
    <name type="scientific">Solanum chacoense</name>
    <name type="common">Chaco potato</name>
    <dbReference type="NCBI Taxonomy" id="4108"/>
    <lineage>
        <taxon>Eukaryota</taxon>
        <taxon>Viridiplantae</taxon>
        <taxon>Streptophyta</taxon>
        <taxon>Embryophyta</taxon>
        <taxon>Tracheophyta</taxon>
        <taxon>Spermatophyta</taxon>
        <taxon>Magnoliopsida</taxon>
        <taxon>eudicotyledons</taxon>
        <taxon>Gunneridae</taxon>
        <taxon>Pentapetalae</taxon>
        <taxon>asterids</taxon>
        <taxon>lamiids</taxon>
        <taxon>Solanales</taxon>
        <taxon>Solanaceae</taxon>
        <taxon>Solanoideae</taxon>
        <taxon>Solaneae</taxon>
        <taxon>Solanum</taxon>
    </lineage>
</organism>
<protein>
    <submittedName>
        <fullName evidence="1">Putative ovule protein</fullName>
    </submittedName>
</protein>
<dbReference type="InterPro" id="IPR044663">
    <property type="entry name" value="CAD1/NSL1-like"/>
</dbReference>
<proteinExistence type="predicted"/>
<dbReference type="GO" id="GO:2000031">
    <property type="term" value="P:regulation of salicylic acid mediated signaling pathway"/>
    <property type="evidence" value="ECO:0007669"/>
    <property type="project" value="InterPro"/>
</dbReference>